<feature type="repeat" description="Lumazine-binding" evidence="11">
    <location>
        <begin position="1"/>
        <end position="96"/>
    </location>
</feature>
<dbReference type="AlphaFoldDB" id="A0A7X6DPX8"/>
<dbReference type="PANTHER" id="PTHR21098">
    <property type="entry name" value="RIBOFLAVIN SYNTHASE ALPHA CHAIN"/>
    <property type="match status" value="1"/>
</dbReference>
<evidence type="ECO:0000256" key="2">
    <source>
        <dbReference type="ARBA" id="ARBA00002803"/>
    </source>
</evidence>
<keyword evidence="8 13" id="KW-0808">Transferase</keyword>
<evidence type="ECO:0000256" key="3">
    <source>
        <dbReference type="ARBA" id="ARBA00004887"/>
    </source>
</evidence>
<dbReference type="GO" id="GO:0009231">
    <property type="term" value="P:riboflavin biosynthetic process"/>
    <property type="evidence" value="ECO:0007669"/>
    <property type="project" value="UniProtKB-KW"/>
</dbReference>
<dbReference type="CDD" id="cd00402">
    <property type="entry name" value="Riboflavin_synthase_like"/>
    <property type="match status" value="1"/>
</dbReference>
<dbReference type="FunFam" id="2.40.30.20:FF:000004">
    <property type="entry name" value="Riboflavin synthase, alpha subunit"/>
    <property type="match status" value="1"/>
</dbReference>
<dbReference type="PIRSF" id="PIRSF000498">
    <property type="entry name" value="Riboflavin_syn_A"/>
    <property type="match status" value="1"/>
</dbReference>
<accession>A0A7X6DPX8</accession>
<dbReference type="PANTHER" id="PTHR21098:SF12">
    <property type="entry name" value="RIBOFLAVIN SYNTHASE"/>
    <property type="match status" value="1"/>
</dbReference>
<dbReference type="NCBIfam" id="NF006767">
    <property type="entry name" value="PRK09289.1"/>
    <property type="match status" value="1"/>
</dbReference>
<dbReference type="GO" id="GO:0004746">
    <property type="term" value="F:riboflavin synthase activity"/>
    <property type="evidence" value="ECO:0007669"/>
    <property type="project" value="UniProtKB-UniRule"/>
</dbReference>
<evidence type="ECO:0000313" key="13">
    <source>
        <dbReference type="EMBL" id="NKE71122.1"/>
    </source>
</evidence>
<evidence type="ECO:0000256" key="11">
    <source>
        <dbReference type="PROSITE-ProRule" id="PRU00524"/>
    </source>
</evidence>
<comment type="pathway">
    <text evidence="3">Cofactor biosynthesis; riboflavin biosynthesis; riboflavin from 2-hydroxy-3-oxobutyl phosphate and 5-amino-6-(D-ribitylamino)uracil: step 2/2.</text>
</comment>
<comment type="subunit">
    <text evidence="4">Homotrimer.</text>
</comment>
<dbReference type="InterPro" id="IPR023366">
    <property type="entry name" value="ATP_synth_asu-like_sf"/>
</dbReference>
<reference evidence="13 14" key="1">
    <citation type="journal article" date="2020" name="Nature">
        <title>Bacterial chemolithoautotrophy via manganese oxidation.</title>
        <authorList>
            <person name="Yu H."/>
            <person name="Leadbetter J.R."/>
        </authorList>
    </citation>
    <scope>NUCLEOTIDE SEQUENCE [LARGE SCALE GENOMIC DNA]</scope>
    <source>
        <strain evidence="13 14">Mn-1</strain>
    </source>
</reference>
<dbReference type="InterPro" id="IPR026017">
    <property type="entry name" value="Lumazine-bd_dom"/>
</dbReference>
<comment type="catalytic activity">
    <reaction evidence="1">
        <text>2 6,7-dimethyl-8-(1-D-ribityl)lumazine + H(+) = 5-amino-6-(D-ribitylamino)uracil + riboflavin</text>
        <dbReference type="Rhea" id="RHEA:20772"/>
        <dbReference type="ChEBI" id="CHEBI:15378"/>
        <dbReference type="ChEBI" id="CHEBI:15934"/>
        <dbReference type="ChEBI" id="CHEBI:57986"/>
        <dbReference type="ChEBI" id="CHEBI:58201"/>
        <dbReference type="EC" id="2.5.1.9"/>
    </reaction>
</comment>
<sequence length="204" mass="21600">MFTGIIEEMGVVKTIDRNLQSIRLTLLAKTVLDDLEIGDSVTVNGVCTTATALIESGFTVDLSPETARVTTLGGLKAGDPVNLERAMRIMDRIGGHLVSGHVEGVGVIRDRKQEENAIILTIEAPSDILKYCIKKGSIAVDGVSLTINSLTDRSVTLSIIPHTAKVTTLGLKEIGAPVNLESDLIGKYVERLLGAGGQGPGVRQ</sequence>
<evidence type="ECO:0000256" key="10">
    <source>
        <dbReference type="NCBIfam" id="TIGR00187"/>
    </source>
</evidence>
<organism evidence="13 14">
    <name type="scientific">Candidatus Manganitrophus noduliformans</name>
    <dbReference type="NCBI Taxonomy" id="2606439"/>
    <lineage>
        <taxon>Bacteria</taxon>
        <taxon>Pseudomonadati</taxon>
        <taxon>Nitrospirota</taxon>
        <taxon>Nitrospiria</taxon>
        <taxon>Candidatus Troglogloeales</taxon>
        <taxon>Candidatus Manganitrophaceae</taxon>
        <taxon>Candidatus Manganitrophus</taxon>
    </lineage>
</organism>
<protein>
    <recommendedName>
        <fullName evidence="6 10">Riboflavin synthase</fullName>
        <ecNumber evidence="5 10">2.5.1.9</ecNumber>
    </recommendedName>
</protein>
<keyword evidence="14" id="KW-1185">Reference proteome</keyword>
<dbReference type="InterPro" id="IPR017938">
    <property type="entry name" value="Riboflavin_synthase-like_b-brl"/>
</dbReference>
<dbReference type="NCBIfam" id="TIGR00187">
    <property type="entry name" value="ribE"/>
    <property type="match status" value="1"/>
</dbReference>
<dbReference type="EMBL" id="VTOW01000002">
    <property type="protein sequence ID" value="NKE71122.1"/>
    <property type="molecule type" value="Genomic_DNA"/>
</dbReference>
<dbReference type="EC" id="2.5.1.9" evidence="5 10"/>
<evidence type="ECO:0000256" key="6">
    <source>
        <dbReference type="ARBA" id="ARBA00013950"/>
    </source>
</evidence>
<dbReference type="Pfam" id="PF00677">
    <property type="entry name" value="Lum_binding"/>
    <property type="match status" value="2"/>
</dbReference>
<feature type="domain" description="Lumazine-binding" evidence="12">
    <location>
        <begin position="97"/>
        <end position="193"/>
    </location>
</feature>
<feature type="domain" description="Lumazine-binding" evidence="12">
    <location>
        <begin position="1"/>
        <end position="96"/>
    </location>
</feature>
<evidence type="ECO:0000259" key="12">
    <source>
        <dbReference type="PROSITE" id="PS51177"/>
    </source>
</evidence>
<comment type="caution">
    <text evidence="13">The sequence shown here is derived from an EMBL/GenBank/DDBJ whole genome shotgun (WGS) entry which is preliminary data.</text>
</comment>
<dbReference type="PROSITE" id="PS51177">
    <property type="entry name" value="LUMAZINE_BIND"/>
    <property type="match status" value="2"/>
</dbReference>
<evidence type="ECO:0000256" key="5">
    <source>
        <dbReference type="ARBA" id="ARBA00012827"/>
    </source>
</evidence>
<dbReference type="SUPFAM" id="SSF63380">
    <property type="entry name" value="Riboflavin synthase domain-like"/>
    <property type="match status" value="2"/>
</dbReference>
<feature type="repeat" description="Lumazine-binding" evidence="11">
    <location>
        <begin position="97"/>
        <end position="193"/>
    </location>
</feature>
<evidence type="ECO:0000256" key="4">
    <source>
        <dbReference type="ARBA" id="ARBA00011233"/>
    </source>
</evidence>
<dbReference type="Gene3D" id="2.40.30.20">
    <property type="match status" value="2"/>
</dbReference>
<dbReference type="InterPro" id="IPR001783">
    <property type="entry name" value="Lumazine-bd"/>
</dbReference>
<keyword evidence="9" id="KW-0677">Repeat</keyword>
<evidence type="ECO:0000256" key="1">
    <source>
        <dbReference type="ARBA" id="ARBA00000968"/>
    </source>
</evidence>
<gene>
    <name evidence="13" type="ORF">MNODULE_10280</name>
</gene>
<evidence type="ECO:0000256" key="9">
    <source>
        <dbReference type="ARBA" id="ARBA00022737"/>
    </source>
</evidence>
<evidence type="ECO:0000256" key="7">
    <source>
        <dbReference type="ARBA" id="ARBA00022619"/>
    </source>
</evidence>
<evidence type="ECO:0000313" key="14">
    <source>
        <dbReference type="Proteomes" id="UP000534783"/>
    </source>
</evidence>
<evidence type="ECO:0000256" key="8">
    <source>
        <dbReference type="ARBA" id="ARBA00022679"/>
    </source>
</evidence>
<dbReference type="RefSeq" id="WP_168059467.1">
    <property type="nucleotide sequence ID" value="NZ_VTOW01000002.1"/>
</dbReference>
<proteinExistence type="predicted"/>
<comment type="function">
    <text evidence="2">Catalyzes the dismutation of two molecules of 6,7-dimethyl-8-ribityllumazine, resulting in the formation of riboflavin and 5-amino-6-(D-ribitylamino)uracil.</text>
</comment>
<dbReference type="Proteomes" id="UP000534783">
    <property type="component" value="Unassembled WGS sequence"/>
</dbReference>
<name>A0A7X6DPX8_9BACT</name>
<dbReference type="FunFam" id="2.40.30.20:FF:000003">
    <property type="entry name" value="Riboflavin synthase, alpha subunit"/>
    <property type="match status" value="1"/>
</dbReference>
<keyword evidence="7" id="KW-0686">Riboflavin biosynthesis</keyword>